<evidence type="ECO:0000256" key="6">
    <source>
        <dbReference type="ARBA" id="ARBA00023004"/>
    </source>
</evidence>
<dbReference type="Proteomes" id="UP000070121">
    <property type="component" value="Unassembled WGS sequence"/>
</dbReference>
<dbReference type="PANTHER" id="PTHR46206:SF2">
    <property type="entry name" value="CYTOCHROME P450 MONOOXYGENASE AUSG-RELATED"/>
    <property type="match status" value="1"/>
</dbReference>
<proteinExistence type="inferred from homology"/>
<keyword evidence="4" id="KW-0479">Metal-binding</keyword>
<evidence type="ECO:0000313" key="9">
    <source>
        <dbReference type="Proteomes" id="UP000070121"/>
    </source>
</evidence>
<keyword evidence="6" id="KW-0408">Iron</keyword>
<evidence type="ECO:0000256" key="3">
    <source>
        <dbReference type="ARBA" id="ARBA00022617"/>
    </source>
</evidence>
<accession>A0A135UDL1</accession>
<comment type="cofactor">
    <cofactor evidence="1">
        <name>heme</name>
        <dbReference type="ChEBI" id="CHEBI:30413"/>
    </cofactor>
</comment>
<dbReference type="GO" id="GO:0046872">
    <property type="term" value="F:metal ion binding"/>
    <property type="evidence" value="ECO:0007669"/>
    <property type="project" value="UniProtKB-KW"/>
</dbReference>
<comment type="caution">
    <text evidence="8">The sequence shown here is derived from an EMBL/GenBank/DDBJ whole genome shotgun (WGS) entry which is preliminary data.</text>
</comment>
<dbReference type="PANTHER" id="PTHR46206">
    <property type="entry name" value="CYTOCHROME P450"/>
    <property type="match status" value="1"/>
</dbReference>
<dbReference type="STRING" id="1209931.A0A135UDL1"/>
<name>A0A135UDL1_9PEZI</name>
<reference evidence="8 9" key="1">
    <citation type="submission" date="2014-02" db="EMBL/GenBank/DDBJ databases">
        <title>The genome sequence of Colletotrichum salicis CBS 607.94.</title>
        <authorList>
            <person name="Baroncelli R."/>
            <person name="Thon M.R."/>
        </authorList>
    </citation>
    <scope>NUCLEOTIDE SEQUENCE [LARGE SCALE GENOMIC DNA]</scope>
    <source>
        <strain evidence="8 9">CBS 607.94</strain>
    </source>
</reference>
<evidence type="ECO:0000256" key="5">
    <source>
        <dbReference type="ARBA" id="ARBA00023002"/>
    </source>
</evidence>
<dbReference type="AlphaFoldDB" id="A0A135UDL1"/>
<keyword evidence="7" id="KW-0503">Monooxygenase</keyword>
<keyword evidence="3" id="KW-0349">Heme</keyword>
<organism evidence="8 9">
    <name type="scientific">Colletotrichum salicis</name>
    <dbReference type="NCBI Taxonomy" id="1209931"/>
    <lineage>
        <taxon>Eukaryota</taxon>
        <taxon>Fungi</taxon>
        <taxon>Dikarya</taxon>
        <taxon>Ascomycota</taxon>
        <taxon>Pezizomycotina</taxon>
        <taxon>Sordariomycetes</taxon>
        <taxon>Hypocreomycetidae</taxon>
        <taxon>Glomerellales</taxon>
        <taxon>Glomerellaceae</taxon>
        <taxon>Colletotrichum</taxon>
        <taxon>Colletotrichum acutatum species complex</taxon>
    </lineage>
</organism>
<evidence type="ECO:0000313" key="8">
    <source>
        <dbReference type="EMBL" id="KXH58479.1"/>
    </source>
</evidence>
<keyword evidence="5" id="KW-0560">Oxidoreductase</keyword>
<sequence>MVILPSGFVNGIRNEADLDFMGCVNQQFLSDILGFEISKTGFLTTLVTDVTRVKITQSLGHGTAGQQRKEIILKSALLDLVARISSHLLLGDVECRNPAWLNITKEFTMNSFMAYVELWKYPRGIRHIIH</sequence>
<evidence type="ECO:0000256" key="2">
    <source>
        <dbReference type="ARBA" id="ARBA00010617"/>
    </source>
</evidence>
<dbReference type="GO" id="GO:0004497">
    <property type="term" value="F:monooxygenase activity"/>
    <property type="evidence" value="ECO:0007669"/>
    <property type="project" value="UniProtKB-KW"/>
</dbReference>
<evidence type="ECO:0000256" key="1">
    <source>
        <dbReference type="ARBA" id="ARBA00001971"/>
    </source>
</evidence>
<gene>
    <name evidence="8" type="ORF">CSAL01_05064</name>
</gene>
<protein>
    <submittedName>
        <fullName evidence="8">Ent-kaurene oxidase</fullName>
    </submittedName>
</protein>
<dbReference type="EMBL" id="JFFI01001569">
    <property type="protein sequence ID" value="KXH58479.1"/>
    <property type="molecule type" value="Genomic_DNA"/>
</dbReference>
<evidence type="ECO:0000256" key="7">
    <source>
        <dbReference type="ARBA" id="ARBA00023033"/>
    </source>
</evidence>
<comment type="similarity">
    <text evidence="2">Belongs to the cytochrome P450 family.</text>
</comment>
<keyword evidence="9" id="KW-1185">Reference proteome</keyword>
<evidence type="ECO:0000256" key="4">
    <source>
        <dbReference type="ARBA" id="ARBA00022723"/>
    </source>
</evidence>